<gene>
    <name evidence="2" type="ORF">IAB12_03425</name>
</gene>
<comment type="caution">
    <text evidence="2">The sequence shown here is derived from an EMBL/GenBank/DDBJ whole genome shotgun (WGS) entry which is preliminary data.</text>
</comment>
<dbReference type="Proteomes" id="UP000823936">
    <property type="component" value="Unassembled WGS sequence"/>
</dbReference>
<accession>A0A9D1PUF5</accession>
<feature type="domain" description="DUF7916" evidence="1">
    <location>
        <begin position="5"/>
        <end position="299"/>
    </location>
</feature>
<dbReference type="AlphaFoldDB" id="A0A9D1PUF5"/>
<protein>
    <recommendedName>
        <fullName evidence="1">DUF7916 domain-containing protein</fullName>
    </recommendedName>
</protein>
<sequence>MKRILDLMPSELISLSAEELYYALSQAEGRTLACETIGIAMPMLVDISNAELAASLGADLIILNMFDVDNPEILGLPDTPACDVIRCVKKLSGRAVGVNLEPAKVGEDDSIWAMKKGRVANAENALKLLQMGADFIVITGNPGNGVRNEDISGAIKEIKDAVKNNMLIFSGKMHASGIIGEGGENIVSKDDIKSFVSAGSDVILLPAPYTVPGITGEYIRSLVSYTHSLGRLTMTAIGTSQEGSDADTIKKIALEAKATGTDIHHIGDSGYMGMALPENIFTYSVAIRGVRHTYRRMAARER</sequence>
<dbReference type="EMBL" id="DXHU01000015">
    <property type="protein sequence ID" value="HIV98816.1"/>
    <property type="molecule type" value="Genomic_DNA"/>
</dbReference>
<evidence type="ECO:0000313" key="2">
    <source>
        <dbReference type="EMBL" id="HIV98816.1"/>
    </source>
</evidence>
<dbReference type="SUPFAM" id="SSF51412">
    <property type="entry name" value="Inosine monophosphate dehydrogenase (IMPDH)"/>
    <property type="match status" value="1"/>
</dbReference>
<reference evidence="2" key="1">
    <citation type="journal article" date="2021" name="PeerJ">
        <title>Extensive microbial diversity within the chicken gut microbiome revealed by metagenomics and culture.</title>
        <authorList>
            <person name="Gilroy R."/>
            <person name="Ravi A."/>
            <person name="Getino M."/>
            <person name="Pursley I."/>
            <person name="Horton D.L."/>
            <person name="Alikhan N.F."/>
            <person name="Baker D."/>
            <person name="Gharbi K."/>
            <person name="Hall N."/>
            <person name="Watson M."/>
            <person name="Adriaenssens E.M."/>
            <person name="Foster-Nyarko E."/>
            <person name="Jarju S."/>
            <person name="Secka A."/>
            <person name="Antonio M."/>
            <person name="Oren A."/>
            <person name="Chaudhuri R.R."/>
            <person name="La Ragione R."/>
            <person name="Hildebrand F."/>
            <person name="Pallen M.J."/>
        </authorList>
    </citation>
    <scope>NUCLEOTIDE SEQUENCE</scope>
    <source>
        <strain evidence="2">Gambia11-129</strain>
    </source>
</reference>
<dbReference type="Pfam" id="PF25509">
    <property type="entry name" value="DUF7916"/>
    <property type="match status" value="1"/>
</dbReference>
<evidence type="ECO:0000313" key="3">
    <source>
        <dbReference type="Proteomes" id="UP000823936"/>
    </source>
</evidence>
<reference evidence="2" key="2">
    <citation type="submission" date="2021-04" db="EMBL/GenBank/DDBJ databases">
        <authorList>
            <person name="Gilroy R."/>
        </authorList>
    </citation>
    <scope>NUCLEOTIDE SEQUENCE</scope>
    <source>
        <strain evidence="2">Gambia11-129</strain>
    </source>
</reference>
<dbReference type="InterPro" id="IPR057238">
    <property type="entry name" value="DUF7916"/>
</dbReference>
<organism evidence="2 3">
    <name type="scientific">Candidatus Ornithospirochaeta avicola</name>
    <dbReference type="NCBI Taxonomy" id="2840896"/>
    <lineage>
        <taxon>Bacteria</taxon>
        <taxon>Pseudomonadati</taxon>
        <taxon>Spirochaetota</taxon>
        <taxon>Spirochaetia</taxon>
        <taxon>Spirochaetales</taxon>
        <taxon>Spirochaetaceae</taxon>
        <taxon>Spirochaetaceae incertae sedis</taxon>
        <taxon>Candidatus Ornithospirochaeta</taxon>
    </lineage>
</organism>
<proteinExistence type="predicted"/>
<name>A0A9D1PUF5_9SPIO</name>
<evidence type="ECO:0000259" key="1">
    <source>
        <dbReference type="Pfam" id="PF25509"/>
    </source>
</evidence>